<keyword evidence="2" id="KW-0328">Glycosyltransferase</keyword>
<dbReference type="EMBL" id="PDKW01000042">
    <property type="protein sequence ID" value="PGH55837.1"/>
    <property type="molecule type" value="Genomic_DNA"/>
</dbReference>
<dbReference type="AlphaFoldDB" id="A0A2B8BF07"/>
<comment type="similarity">
    <text evidence="1">Belongs to the glycosyltransferase 2 family.</text>
</comment>
<accession>A0A2B8BF07</accession>
<dbReference type="PANTHER" id="PTHR43179">
    <property type="entry name" value="RHAMNOSYLTRANSFERASE WBBL"/>
    <property type="match status" value="1"/>
</dbReference>
<keyword evidence="3 5" id="KW-0808">Transferase</keyword>
<dbReference type="SUPFAM" id="SSF53448">
    <property type="entry name" value="Nucleotide-diphospho-sugar transferases"/>
    <property type="match status" value="1"/>
</dbReference>
<dbReference type="InterPro" id="IPR001173">
    <property type="entry name" value="Glyco_trans_2-like"/>
</dbReference>
<dbReference type="InterPro" id="IPR029044">
    <property type="entry name" value="Nucleotide-diphossugar_trans"/>
</dbReference>
<name>A0A2B8BF07_9PROT</name>
<evidence type="ECO:0000259" key="4">
    <source>
        <dbReference type="Pfam" id="PF00535"/>
    </source>
</evidence>
<sequence length="336" mass="36775">MNGGTTASVATRPVSLVPIDPSATERLGVTVIVPTYRRPDQLAGCLDGLVRQTLAPVQVVVTVRDSDPESAEVARRYRPALPVQVVGIDVPGQVAAINRGMDHAIGDIIAITDDDAVPHPDWVERIEAWYRTDPRIGGVGGRDHVFHGDVPETGEAEIVGRLQWFGRVIGNHHLGIGPAQDVDVLKGANWSFRRAAIAGQRLNTRLRGSGAQVRNEVDFCLRLSRQGWRLVYDPLVAVDHFPAVRFDIDQRGSDHFHPLAQENATFNDTLALMAHFGPANRAAFAAWAMLVGTCEFPGLAQWARLRLRGDRHAGAKLRATLRGRLAGMRDWRETAA</sequence>
<dbReference type="Proteomes" id="UP000225379">
    <property type="component" value="Unassembled WGS sequence"/>
</dbReference>
<evidence type="ECO:0000256" key="1">
    <source>
        <dbReference type="ARBA" id="ARBA00006739"/>
    </source>
</evidence>
<keyword evidence="6" id="KW-1185">Reference proteome</keyword>
<dbReference type="GO" id="GO:0016757">
    <property type="term" value="F:glycosyltransferase activity"/>
    <property type="evidence" value="ECO:0007669"/>
    <property type="project" value="UniProtKB-KW"/>
</dbReference>
<dbReference type="OrthoDB" id="114108at2"/>
<organism evidence="5 6">
    <name type="scientific">Azospirillum palustre</name>
    <dbReference type="NCBI Taxonomy" id="2044885"/>
    <lineage>
        <taxon>Bacteria</taxon>
        <taxon>Pseudomonadati</taxon>
        <taxon>Pseudomonadota</taxon>
        <taxon>Alphaproteobacteria</taxon>
        <taxon>Rhodospirillales</taxon>
        <taxon>Azospirillaceae</taxon>
        <taxon>Azospirillum</taxon>
    </lineage>
</organism>
<dbReference type="Gene3D" id="3.90.550.10">
    <property type="entry name" value="Spore Coat Polysaccharide Biosynthesis Protein SpsA, Chain A"/>
    <property type="match status" value="1"/>
</dbReference>
<reference evidence="6" key="1">
    <citation type="submission" date="2017-10" db="EMBL/GenBank/DDBJ databases">
        <authorList>
            <person name="Kravchenko I.K."/>
            <person name="Grouzdev D.S."/>
        </authorList>
    </citation>
    <scope>NUCLEOTIDE SEQUENCE [LARGE SCALE GENOMIC DNA]</scope>
    <source>
        <strain evidence="6">B2</strain>
    </source>
</reference>
<dbReference type="PANTHER" id="PTHR43179:SF12">
    <property type="entry name" value="GALACTOFURANOSYLTRANSFERASE GLFT2"/>
    <property type="match status" value="1"/>
</dbReference>
<dbReference type="CDD" id="cd00761">
    <property type="entry name" value="Glyco_tranf_GTA_type"/>
    <property type="match status" value="1"/>
</dbReference>
<evidence type="ECO:0000256" key="2">
    <source>
        <dbReference type="ARBA" id="ARBA00022676"/>
    </source>
</evidence>
<gene>
    <name evidence="5" type="ORF">CRT60_21515</name>
</gene>
<evidence type="ECO:0000313" key="5">
    <source>
        <dbReference type="EMBL" id="PGH55837.1"/>
    </source>
</evidence>
<evidence type="ECO:0000313" key="6">
    <source>
        <dbReference type="Proteomes" id="UP000225379"/>
    </source>
</evidence>
<protein>
    <submittedName>
        <fullName evidence="5">Glycosyl transferase family A</fullName>
    </submittedName>
</protein>
<feature type="domain" description="Glycosyltransferase 2-like" evidence="4">
    <location>
        <begin position="30"/>
        <end position="154"/>
    </location>
</feature>
<dbReference type="Pfam" id="PF00535">
    <property type="entry name" value="Glycos_transf_2"/>
    <property type="match status" value="1"/>
</dbReference>
<proteinExistence type="inferred from homology"/>
<evidence type="ECO:0000256" key="3">
    <source>
        <dbReference type="ARBA" id="ARBA00022679"/>
    </source>
</evidence>
<comment type="caution">
    <text evidence="5">The sequence shown here is derived from an EMBL/GenBank/DDBJ whole genome shotgun (WGS) entry which is preliminary data.</text>
</comment>